<accession>A0A699RLD0</accession>
<protein>
    <submittedName>
        <fullName evidence="1">Uncharacterized protein</fullName>
    </submittedName>
</protein>
<feature type="non-terminal residue" evidence="1">
    <location>
        <position position="1"/>
    </location>
</feature>
<dbReference type="EMBL" id="BKCJ011105222">
    <property type="protein sequence ID" value="GFC86446.1"/>
    <property type="molecule type" value="Genomic_DNA"/>
</dbReference>
<gene>
    <name evidence="1" type="ORF">Tci_858416</name>
</gene>
<dbReference type="AlphaFoldDB" id="A0A699RLD0"/>
<reference evidence="1" key="1">
    <citation type="journal article" date="2019" name="Sci. Rep.">
        <title>Draft genome of Tanacetum cinerariifolium, the natural source of mosquito coil.</title>
        <authorList>
            <person name="Yamashiro T."/>
            <person name="Shiraishi A."/>
            <person name="Satake H."/>
            <person name="Nakayama K."/>
        </authorList>
    </citation>
    <scope>NUCLEOTIDE SEQUENCE</scope>
</reference>
<proteinExistence type="predicted"/>
<name>A0A699RLD0_TANCI</name>
<sequence>SLHSTKYSSPALTQKVFANMRRVGKGFYGVDTPLFEGMLVAQQVDESAAEVNVDDVPAAGVADEGAANVNADAVVTDADEPSIPSTTPLLNHHHHHKINLPLHKYNLLHLNHLKLNYHHFNNNHNLHKMLNSQWTFSIICWTHVNDVTRLQALVDKKKVIIIEATIRDALPLVDAEGIDCLPNKEIFSKLSRMRYEKPSTKLTFYNLFFSPQWKFLFHTILQCMSAKRTSWNDFSSS</sequence>
<evidence type="ECO:0000313" key="1">
    <source>
        <dbReference type="EMBL" id="GFC86446.1"/>
    </source>
</evidence>
<comment type="caution">
    <text evidence="1">The sequence shown here is derived from an EMBL/GenBank/DDBJ whole genome shotgun (WGS) entry which is preliminary data.</text>
</comment>
<feature type="non-terminal residue" evidence="1">
    <location>
        <position position="237"/>
    </location>
</feature>
<organism evidence="1">
    <name type="scientific">Tanacetum cinerariifolium</name>
    <name type="common">Dalmatian daisy</name>
    <name type="synonym">Chrysanthemum cinerariifolium</name>
    <dbReference type="NCBI Taxonomy" id="118510"/>
    <lineage>
        <taxon>Eukaryota</taxon>
        <taxon>Viridiplantae</taxon>
        <taxon>Streptophyta</taxon>
        <taxon>Embryophyta</taxon>
        <taxon>Tracheophyta</taxon>
        <taxon>Spermatophyta</taxon>
        <taxon>Magnoliopsida</taxon>
        <taxon>eudicotyledons</taxon>
        <taxon>Gunneridae</taxon>
        <taxon>Pentapetalae</taxon>
        <taxon>asterids</taxon>
        <taxon>campanulids</taxon>
        <taxon>Asterales</taxon>
        <taxon>Asteraceae</taxon>
        <taxon>Asteroideae</taxon>
        <taxon>Anthemideae</taxon>
        <taxon>Anthemidinae</taxon>
        <taxon>Tanacetum</taxon>
    </lineage>
</organism>